<dbReference type="PANTHER" id="PTHR48152:SF3">
    <property type="entry name" value="DUF946 FAMILY PROTEIN (DUF946)"/>
    <property type="match status" value="1"/>
</dbReference>
<sequence>MGVEGIRPTTTIYKRPYAWILISSLFLHPSVHPSMTKGTSQVTASPTMGNCLALPPTVSERKALPVESSFKLPSPLPSWPSGGGFSKGVMDLGGLEVCQVSSFTKVWASHEGGEGGSGASFFNPSPIPSGFSMLGCYAQPNNRPLFGWVLVARDTSSGGTLAKPIDYTLVWSSEASKVEKDGDGYFWLPTPPQGYKAIGLLVTSSSEKPSLDQVRCVRADLTEPCENDASIWDKDGFSVNGLRPAARGIQALGVWVGTFIAQADGSPSSSTIACLKNKASSFASMPNLSQIRAVMQAYSPVIYFHPDEEYLPSSVSWYFDSGALLYEKGSPNPTPIASNGSNLPQGGSNDGAYWIDLPVDDEKKEKAKKGDIPTSKVYLHVKPMLGATFTDMAIWIFYPFNGPAKAKVGIINLPLGRIGEHVGDWEHLTLRVSNLNGELWRVYFSEHSSGTWVDASQLEFQGGNKPVAYSSLHGHANYAKPGLVLQGNSTLGIGIRNDAAKGKNSIDAGERFEVVAAEYLGSAVVEPSWLNYEREWGPKITYDIAKEIDKAAKLLPGNLKTEFKHLVESLPDEVLGEEGPTGPKVKSDWYMDER</sequence>
<dbReference type="Proteomes" id="UP000228380">
    <property type="component" value="Unplaced"/>
</dbReference>
<organism evidence="2 3">
    <name type="scientific">Phoenix dactylifera</name>
    <name type="common">Date palm</name>
    <dbReference type="NCBI Taxonomy" id="42345"/>
    <lineage>
        <taxon>Eukaryota</taxon>
        <taxon>Viridiplantae</taxon>
        <taxon>Streptophyta</taxon>
        <taxon>Embryophyta</taxon>
        <taxon>Tracheophyta</taxon>
        <taxon>Spermatophyta</taxon>
        <taxon>Magnoliopsida</taxon>
        <taxon>Liliopsida</taxon>
        <taxon>Arecaceae</taxon>
        <taxon>Coryphoideae</taxon>
        <taxon>Phoeniceae</taxon>
        <taxon>Phoenix</taxon>
    </lineage>
</organism>
<dbReference type="KEGG" id="pda:103723822"/>
<dbReference type="Pfam" id="PF06101">
    <property type="entry name" value="Vps62"/>
    <property type="match status" value="1"/>
</dbReference>
<accession>A0A8B7D4T3</accession>
<dbReference type="RefSeq" id="XP_008813096.3">
    <property type="nucleotide sequence ID" value="XM_008814874.4"/>
</dbReference>
<dbReference type="GeneID" id="103723822"/>
<evidence type="ECO:0000313" key="3">
    <source>
        <dbReference type="RefSeq" id="XP_008813096.3"/>
    </source>
</evidence>
<evidence type="ECO:0000313" key="2">
    <source>
        <dbReference type="Proteomes" id="UP000228380"/>
    </source>
</evidence>
<keyword evidence="2" id="KW-1185">Reference proteome</keyword>
<gene>
    <name evidence="3" type="primary">LOC103723822</name>
</gene>
<dbReference type="PANTHER" id="PTHR48152">
    <property type="entry name" value="F1C9.34 PROTEIN"/>
    <property type="match status" value="1"/>
</dbReference>
<evidence type="ECO:0000256" key="1">
    <source>
        <dbReference type="SAM" id="MobiDB-lite"/>
    </source>
</evidence>
<name>A0A8B7D4T3_PHODC</name>
<protein>
    <submittedName>
        <fullName evidence="3">Uncharacterized protein LOC103723822</fullName>
    </submittedName>
</protein>
<reference evidence="3" key="1">
    <citation type="submission" date="2025-08" db="UniProtKB">
        <authorList>
            <consortium name="RefSeq"/>
        </authorList>
    </citation>
    <scope>IDENTIFICATION</scope>
    <source>
        <tissue evidence="3">Young leaves</tissue>
    </source>
</reference>
<proteinExistence type="predicted"/>
<feature type="compositionally biased region" description="Basic and acidic residues" evidence="1">
    <location>
        <begin position="585"/>
        <end position="594"/>
    </location>
</feature>
<dbReference type="OrthoDB" id="188042at2759"/>
<feature type="region of interest" description="Disordered" evidence="1">
    <location>
        <begin position="573"/>
        <end position="594"/>
    </location>
</feature>
<dbReference type="AlphaFoldDB" id="A0A8B7D4T3"/>
<dbReference type="InterPro" id="IPR009291">
    <property type="entry name" value="Vps62"/>
</dbReference>